<evidence type="ECO:0000313" key="3">
    <source>
        <dbReference type="Proteomes" id="UP000182248"/>
    </source>
</evidence>
<sequence length="303" mass="33727">MKKFFLILGLFGTWIGFAQQESQYTQYMYNTVSINPAYAGTRGVTSVLGTYRRQWVGLEGAPKTAQFSIHSPISYQGHGLGLSVINDEIGPSRDTYVNASFSYKLQLGYDTWLNLGITAGGSFLDINYDKLNIYDEGDPQLTGRLSRFSPNIGAGAYLHASNWYAGISVPALLETRFYDDIKQSVASEKMHFYLIGGYVFDLNPTLKFKPAALVKAVSGAPLAVDVSANFMFNENLILGAAYRWDAAVSVMAGFNITEGLQIGYAYDYETTRLGNYNSGTHELFVRFEFISSSRNRMLSPRFF</sequence>
<dbReference type="Pfam" id="PF11751">
    <property type="entry name" value="PorP_SprF"/>
    <property type="match status" value="1"/>
</dbReference>
<dbReference type="OrthoDB" id="1114455at2"/>
<dbReference type="InterPro" id="IPR019861">
    <property type="entry name" value="PorP/SprF_Bacteroidetes"/>
</dbReference>
<proteinExistence type="predicted"/>
<dbReference type="Proteomes" id="UP000182248">
    <property type="component" value="Unassembled WGS sequence"/>
</dbReference>
<dbReference type="STRING" id="1150368.SAMN02927921_02629"/>
<name>A0A1K1QIV0_9FLAO</name>
<accession>A0A1K1QIV0</accession>
<feature type="signal peptide" evidence="1">
    <location>
        <begin position="1"/>
        <end position="18"/>
    </location>
</feature>
<feature type="chain" id="PRO_5011978406" evidence="1">
    <location>
        <begin position="19"/>
        <end position="303"/>
    </location>
</feature>
<dbReference type="NCBIfam" id="TIGR03519">
    <property type="entry name" value="T9SS_PorP_fam"/>
    <property type="match status" value="1"/>
</dbReference>
<evidence type="ECO:0000256" key="1">
    <source>
        <dbReference type="SAM" id="SignalP"/>
    </source>
</evidence>
<evidence type="ECO:0000313" key="2">
    <source>
        <dbReference type="EMBL" id="SFW59880.1"/>
    </source>
</evidence>
<protein>
    <submittedName>
        <fullName evidence="2">Type IX secretion system membrane protein, PorP/SprF family</fullName>
    </submittedName>
</protein>
<keyword evidence="3" id="KW-1185">Reference proteome</keyword>
<organism evidence="2 3">
    <name type="scientific">Sinomicrobium oceani</name>
    <dbReference type="NCBI Taxonomy" id="1150368"/>
    <lineage>
        <taxon>Bacteria</taxon>
        <taxon>Pseudomonadati</taxon>
        <taxon>Bacteroidota</taxon>
        <taxon>Flavobacteriia</taxon>
        <taxon>Flavobacteriales</taxon>
        <taxon>Flavobacteriaceae</taxon>
        <taxon>Sinomicrobium</taxon>
    </lineage>
</organism>
<gene>
    <name evidence="2" type="ORF">SAMN02927921_02629</name>
</gene>
<dbReference type="EMBL" id="FPJE01000013">
    <property type="protein sequence ID" value="SFW59880.1"/>
    <property type="molecule type" value="Genomic_DNA"/>
</dbReference>
<keyword evidence="1" id="KW-0732">Signal</keyword>
<dbReference type="AlphaFoldDB" id="A0A1K1QIV0"/>
<reference evidence="2 3" key="1">
    <citation type="submission" date="2016-11" db="EMBL/GenBank/DDBJ databases">
        <authorList>
            <person name="Jaros S."/>
            <person name="Januszkiewicz K."/>
            <person name="Wedrychowicz H."/>
        </authorList>
    </citation>
    <scope>NUCLEOTIDE SEQUENCE [LARGE SCALE GENOMIC DNA]</scope>
    <source>
        <strain evidence="2 3">CGMCC 1.12145</strain>
    </source>
</reference>
<dbReference type="RefSeq" id="WP_072317833.1">
    <property type="nucleotide sequence ID" value="NZ_FPJE01000013.1"/>
</dbReference>